<dbReference type="InterPro" id="IPR023772">
    <property type="entry name" value="DNA-bd_HTH_TetR-type_CS"/>
</dbReference>
<evidence type="ECO:0000313" key="6">
    <source>
        <dbReference type="EMBL" id="EQD54584.1"/>
    </source>
</evidence>
<evidence type="ECO:0000256" key="3">
    <source>
        <dbReference type="ARBA" id="ARBA00023163"/>
    </source>
</evidence>
<evidence type="ECO:0000256" key="4">
    <source>
        <dbReference type="SAM" id="MobiDB-lite"/>
    </source>
</evidence>
<keyword evidence="2" id="KW-0238">DNA-binding</keyword>
<dbReference type="EMBL" id="AUZY01006382">
    <property type="protein sequence ID" value="EQD54584.1"/>
    <property type="molecule type" value="Genomic_DNA"/>
</dbReference>
<evidence type="ECO:0000256" key="2">
    <source>
        <dbReference type="ARBA" id="ARBA00023125"/>
    </source>
</evidence>
<dbReference type="PANTHER" id="PTHR30055:SF234">
    <property type="entry name" value="HTH-TYPE TRANSCRIPTIONAL REGULATOR BETI"/>
    <property type="match status" value="1"/>
</dbReference>
<protein>
    <submittedName>
        <fullName evidence="6">Transcriptional regulator, TetR family</fullName>
    </submittedName>
</protein>
<feature type="compositionally biased region" description="Basic and acidic residues" evidence="4">
    <location>
        <begin position="21"/>
        <end position="30"/>
    </location>
</feature>
<dbReference type="PRINTS" id="PR00455">
    <property type="entry name" value="HTHTETR"/>
</dbReference>
<dbReference type="InterPro" id="IPR001647">
    <property type="entry name" value="HTH_TetR"/>
</dbReference>
<proteinExistence type="predicted"/>
<dbReference type="Pfam" id="PF00440">
    <property type="entry name" value="TetR_N"/>
    <property type="match status" value="1"/>
</dbReference>
<reference evidence="6" key="1">
    <citation type="submission" date="2013-08" db="EMBL/GenBank/DDBJ databases">
        <authorList>
            <person name="Mendez C."/>
            <person name="Richter M."/>
            <person name="Ferrer M."/>
            <person name="Sanchez J."/>
        </authorList>
    </citation>
    <scope>NUCLEOTIDE SEQUENCE</scope>
</reference>
<keyword evidence="1" id="KW-0805">Transcription regulation</keyword>
<gene>
    <name evidence="6" type="ORF">B1B_09629</name>
</gene>
<dbReference type="GO" id="GO:0000976">
    <property type="term" value="F:transcription cis-regulatory region binding"/>
    <property type="evidence" value="ECO:0007669"/>
    <property type="project" value="TreeGrafter"/>
</dbReference>
<dbReference type="SUPFAM" id="SSF46689">
    <property type="entry name" value="Homeodomain-like"/>
    <property type="match status" value="1"/>
</dbReference>
<sequence>MADLESSQPGDEEVLPATVDHSAHLADGGRRDRKKQATHRALRNAALELVAERGYANVTVEDIAEAADVATRTFFNHFPSKESAVIGAD</sequence>
<comment type="caution">
    <text evidence="6">The sequence shown here is derived from an EMBL/GenBank/DDBJ whole genome shotgun (WGS) entry which is preliminary data.</text>
</comment>
<organism evidence="6">
    <name type="scientific">mine drainage metagenome</name>
    <dbReference type="NCBI Taxonomy" id="410659"/>
    <lineage>
        <taxon>unclassified sequences</taxon>
        <taxon>metagenomes</taxon>
        <taxon>ecological metagenomes</taxon>
    </lineage>
</organism>
<dbReference type="PANTHER" id="PTHR30055">
    <property type="entry name" value="HTH-TYPE TRANSCRIPTIONAL REGULATOR RUTR"/>
    <property type="match status" value="1"/>
</dbReference>
<dbReference type="GO" id="GO:0003700">
    <property type="term" value="F:DNA-binding transcription factor activity"/>
    <property type="evidence" value="ECO:0007669"/>
    <property type="project" value="TreeGrafter"/>
</dbReference>
<keyword evidence="3" id="KW-0804">Transcription</keyword>
<feature type="domain" description="HTH tetR-type" evidence="5">
    <location>
        <begin position="36"/>
        <end position="89"/>
    </location>
</feature>
<dbReference type="Gene3D" id="1.10.357.10">
    <property type="entry name" value="Tetracycline Repressor, domain 2"/>
    <property type="match status" value="1"/>
</dbReference>
<dbReference type="InterPro" id="IPR009057">
    <property type="entry name" value="Homeodomain-like_sf"/>
</dbReference>
<dbReference type="InterPro" id="IPR050109">
    <property type="entry name" value="HTH-type_TetR-like_transc_reg"/>
</dbReference>
<evidence type="ECO:0000259" key="5">
    <source>
        <dbReference type="PROSITE" id="PS50977"/>
    </source>
</evidence>
<dbReference type="PROSITE" id="PS50977">
    <property type="entry name" value="HTH_TETR_2"/>
    <property type="match status" value="1"/>
</dbReference>
<evidence type="ECO:0000256" key="1">
    <source>
        <dbReference type="ARBA" id="ARBA00023015"/>
    </source>
</evidence>
<reference evidence="6" key="2">
    <citation type="journal article" date="2014" name="ISME J.">
        <title>Microbial stratification in low pH oxic and suboxic macroscopic growths along an acid mine drainage.</title>
        <authorList>
            <person name="Mendez-Garcia C."/>
            <person name="Mesa V."/>
            <person name="Sprenger R.R."/>
            <person name="Richter M."/>
            <person name="Diez M.S."/>
            <person name="Solano J."/>
            <person name="Bargiela R."/>
            <person name="Golyshina O.V."/>
            <person name="Manteca A."/>
            <person name="Ramos J.L."/>
            <person name="Gallego J.R."/>
            <person name="Llorente I."/>
            <person name="Martins Dos Santos V.A."/>
            <person name="Jensen O.N."/>
            <person name="Pelaez A.I."/>
            <person name="Sanchez J."/>
            <person name="Ferrer M."/>
        </authorList>
    </citation>
    <scope>NUCLEOTIDE SEQUENCE</scope>
</reference>
<feature type="region of interest" description="Disordered" evidence="4">
    <location>
        <begin position="1"/>
        <end position="39"/>
    </location>
</feature>
<name>T1BMQ2_9ZZZZ</name>
<dbReference type="PROSITE" id="PS01081">
    <property type="entry name" value="HTH_TETR_1"/>
    <property type="match status" value="1"/>
</dbReference>
<accession>T1BMQ2</accession>
<dbReference type="AlphaFoldDB" id="T1BMQ2"/>
<feature type="non-terminal residue" evidence="6">
    <location>
        <position position="89"/>
    </location>
</feature>